<reference evidence="3 4" key="1">
    <citation type="submission" date="2018-06" db="EMBL/GenBank/DDBJ databases">
        <title>Paenibacillus montanisoli sp. nov., isolated from mountain area soil.</title>
        <authorList>
            <person name="Wu M."/>
        </authorList>
    </citation>
    <scope>NUCLEOTIDE SEQUENCE [LARGE SCALE GENOMIC DNA]</scope>
    <source>
        <strain evidence="3 4">RA17</strain>
    </source>
</reference>
<accession>A0A328TVG1</accession>
<evidence type="ECO:0000256" key="1">
    <source>
        <dbReference type="ARBA" id="ARBA00011738"/>
    </source>
</evidence>
<keyword evidence="4" id="KW-1185">Reference proteome</keyword>
<organism evidence="3 4">
    <name type="scientific">Paenibacillus montanisoli</name>
    <dbReference type="NCBI Taxonomy" id="2081970"/>
    <lineage>
        <taxon>Bacteria</taxon>
        <taxon>Bacillati</taxon>
        <taxon>Bacillota</taxon>
        <taxon>Bacilli</taxon>
        <taxon>Bacillales</taxon>
        <taxon>Paenibacillaceae</taxon>
        <taxon>Paenibacillus</taxon>
    </lineage>
</organism>
<dbReference type="OrthoDB" id="9808130at2"/>
<gene>
    <name evidence="3" type="ORF">DL346_20585</name>
</gene>
<dbReference type="RefSeq" id="WP_112884258.1">
    <property type="nucleotide sequence ID" value="NZ_QLUW01000004.1"/>
</dbReference>
<dbReference type="InterPro" id="IPR044662">
    <property type="entry name" value="HS1/DABB1-like"/>
</dbReference>
<name>A0A328TVG1_9BACL</name>
<comment type="caution">
    <text evidence="3">The sequence shown here is derived from an EMBL/GenBank/DDBJ whole genome shotgun (WGS) entry which is preliminary data.</text>
</comment>
<protein>
    <submittedName>
        <fullName evidence="3">Dabb family protein</fullName>
    </submittedName>
</protein>
<dbReference type="AlphaFoldDB" id="A0A328TVG1"/>
<dbReference type="EMBL" id="QLUW01000004">
    <property type="protein sequence ID" value="RAP74469.1"/>
    <property type="molecule type" value="Genomic_DNA"/>
</dbReference>
<proteinExistence type="predicted"/>
<dbReference type="Proteomes" id="UP000249260">
    <property type="component" value="Unassembled WGS sequence"/>
</dbReference>
<dbReference type="PROSITE" id="PS51502">
    <property type="entry name" value="S_R_A_B_BARREL"/>
    <property type="match status" value="1"/>
</dbReference>
<dbReference type="SMART" id="SM00886">
    <property type="entry name" value="Dabb"/>
    <property type="match status" value="1"/>
</dbReference>
<feature type="domain" description="Stress-response A/B barrel" evidence="2">
    <location>
        <begin position="6"/>
        <end position="98"/>
    </location>
</feature>
<evidence type="ECO:0000313" key="4">
    <source>
        <dbReference type="Proteomes" id="UP000249260"/>
    </source>
</evidence>
<evidence type="ECO:0000313" key="3">
    <source>
        <dbReference type="EMBL" id="RAP74469.1"/>
    </source>
</evidence>
<sequence>MNKTSIQHMVIFDLKHGQGSAAAEQFLNDGERLLTSIPVVKEFSAFKQVSAKNDYDYGFSMVFDSQEDYDTYNAHPVHVDFVENRWIPEVARFLEIDFKKR</sequence>
<dbReference type="InterPro" id="IPR013097">
    <property type="entry name" value="Dabb"/>
</dbReference>
<evidence type="ECO:0000259" key="2">
    <source>
        <dbReference type="PROSITE" id="PS51502"/>
    </source>
</evidence>
<dbReference type="PANTHER" id="PTHR33178">
    <property type="match status" value="1"/>
</dbReference>
<dbReference type="Pfam" id="PF07876">
    <property type="entry name" value="Dabb"/>
    <property type="match status" value="1"/>
</dbReference>
<dbReference type="SUPFAM" id="SSF54909">
    <property type="entry name" value="Dimeric alpha+beta barrel"/>
    <property type="match status" value="1"/>
</dbReference>
<comment type="subunit">
    <text evidence="1">Homodimer.</text>
</comment>
<dbReference type="Gene3D" id="3.30.70.100">
    <property type="match status" value="1"/>
</dbReference>
<dbReference type="PANTHER" id="PTHR33178:SF10">
    <property type="entry name" value="STRESS-RESPONSE A_B BARREL DOMAIN-CONTAINING PROTEIN"/>
    <property type="match status" value="1"/>
</dbReference>
<dbReference type="InterPro" id="IPR011008">
    <property type="entry name" value="Dimeric_a/b-barrel"/>
</dbReference>